<dbReference type="GO" id="GO:0008270">
    <property type="term" value="F:zinc ion binding"/>
    <property type="evidence" value="ECO:0007669"/>
    <property type="project" value="UniProtKB-KW"/>
</dbReference>
<evidence type="ECO:0000256" key="1">
    <source>
        <dbReference type="ARBA" id="ARBA00022723"/>
    </source>
</evidence>
<dbReference type="Gene3D" id="6.10.140.2220">
    <property type="match status" value="1"/>
</dbReference>
<evidence type="ECO:0000313" key="5">
    <source>
        <dbReference type="EnsemblPlants" id="Kaladp0036s0014.1.v1.1"/>
    </source>
</evidence>
<dbReference type="InterPro" id="IPR046341">
    <property type="entry name" value="SET_dom_sf"/>
</dbReference>
<dbReference type="PROSITE" id="PS50280">
    <property type="entry name" value="SET"/>
    <property type="match status" value="1"/>
</dbReference>
<dbReference type="Gene3D" id="2.170.270.10">
    <property type="entry name" value="SET domain"/>
    <property type="match status" value="1"/>
</dbReference>
<dbReference type="SUPFAM" id="SSF144232">
    <property type="entry name" value="HIT/MYND zinc finger-like"/>
    <property type="match status" value="1"/>
</dbReference>
<dbReference type="AlphaFoldDB" id="A0A7N0TFA5"/>
<dbReference type="GO" id="GO:0040029">
    <property type="term" value="P:epigenetic regulation of gene expression"/>
    <property type="evidence" value="ECO:0007669"/>
    <property type="project" value="EnsemblPlants"/>
</dbReference>
<dbReference type="CDD" id="cd20071">
    <property type="entry name" value="SET_SMYD"/>
    <property type="match status" value="1"/>
</dbReference>
<accession>A0A7N0TFA5</accession>
<feature type="domain" description="SET" evidence="4">
    <location>
        <begin position="280"/>
        <end position="453"/>
    </location>
</feature>
<dbReference type="InterPro" id="IPR001214">
    <property type="entry name" value="SET_dom"/>
</dbReference>
<dbReference type="PANTHER" id="PTHR47436">
    <property type="entry name" value="HISTONE-LYSINE N-METHYLTRANSFERASE ATXR2"/>
    <property type="match status" value="1"/>
</dbReference>
<dbReference type="PANTHER" id="PTHR47436:SF1">
    <property type="entry name" value="SET DOMAIN-CONTAINING PROTEIN"/>
    <property type="match status" value="1"/>
</dbReference>
<keyword evidence="1" id="KW-0479">Metal-binding</keyword>
<dbReference type="GO" id="GO:1990110">
    <property type="term" value="P:callus formation"/>
    <property type="evidence" value="ECO:0007669"/>
    <property type="project" value="EnsemblPlants"/>
</dbReference>
<organism evidence="5 6">
    <name type="scientific">Kalanchoe fedtschenkoi</name>
    <name type="common">Lavender scallops</name>
    <name type="synonym">South American air plant</name>
    <dbReference type="NCBI Taxonomy" id="63787"/>
    <lineage>
        <taxon>Eukaryota</taxon>
        <taxon>Viridiplantae</taxon>
        <taxon>Streptophyta</taxon>
        <taxon>Embryophyta</taxon>
        <taxon>Tracheophyta</taxon>
        <taxon>Spermatophyta</taxon>
        <taxon>Magnoliopsida</taxon>
        <taxon>eudicotyledons</taxon>
        <taxon>Gunneridae</taxon>
        <taxon>Pentapetalae</taxon>
        <taxon>Saxifragales</taxon>
        <taxon>Crassulaceae</taxon>
        <taxon>Kalanchoe</taxon>
    </lineage>
</organism>
<dbReference type="OMA" id="TYHSLLC"/>
<dbReference type="Pfam" id="PF01753">
    <property type="entry name" value="zf-MYND"/>
    <property type="match status" value="1"/>
</dbReference>
<keyword evidence="3" id="KW-0862">Zinc</keyword>
<dbReference type="InterPro" id="IPR002893">
    <property type="entry name" value="Znf_MYND"/>
</dbReference>
<evidence type="ECO:0000259" key="4">
    <source>
        <dbReference type="PROSITE" id="PS50280"/>
    </source>
</evidence>
<name>A0A7N0TFA5_KALFE</name>
<evidence type="ECO:0000256" key="3">
    <source>
        <dbReference type="ARBA" id="ARBA00022833"/>
    </source>
</evidence>
<proteinExistence type="predicted"/>
<dbReference type="Proteomes" id="UP000594263">
    <property type="component" value="Unplaced"/>
</dbReference>
<sequence length="487" mass="54762">MVDGIDERFAEQVRALLQPPTPLQVQEYYHNLLTERQIRGLKVKQNVETGKGVYADLDFAEEDVVLKDQMLFGIQHSYNKMDCFVCSFCFRFIGSIEIQIGKQLYFQSLGISMDIEDHNGTCSHASKASCWSNSSDDEGTVGAGDSDSSEGCAPSILGEINPLPIEVVESLMNGELRLPLSGKFALPSVVPCPGDCGEAYYCSESCAKADWESFHSLLCIGINSKSLCRQALKQFVEHANETNDIFLLAAKAIAFTILRYKKFKPAHCEEIKDSAVSTSTNLSVLLEAWKPISMGHKKGWWNCIGEPDDISKLERKELALTSLQFLREAMFDEEFGALFTLEIYGHIIGMFELNNLDLIVESPVEDYIQFITDLPDQKKKEVEKDIRPVLNALGEDYTNLCRGTAFYPLQSCMNHSCCPNTKAFKREEDRDGLATVIASRLIHKGEEITISYINEDLPYEERQELLADYNFTCKCSKCVRDQSHTDV</sequence>
<dbReference type="Gramene" id="Kaladp0036s0014.1.v1.1">
    <property type="protein sequence ID" value="Kaladp0036s0014.1.v1.1"/>
    <property type="gene ID" value="Kaladp0036s0014.v1.1"/>
</dbReference>
<dbReference type="GO" id="GO:0010311">
    <property type="term" value="P:lateral root formation"/>
    <property type="evidence" value="ECO:0007669"/>
    <property type="project" value="EnsemblPlants"/>
</dbReference>
<dbReference type="EnsemblPlants" id="Kaladp0036s0014.1.v1.1">
    <property type="protein sequence ID" value="Kaladp0036s0014.1.v1.1"/>
    <property type="gene ID" value="Kaladp0036s0014.v1.1"/>
</dbReference>
<dbReference type="GO" id="GO:0062211">
    <property type="term" value="P:root regeneration"/>
    <property type="evidence" value="ECO:0007669"/>
    <property type="project" value="EnsemblPlants"/>
</dbReference>
<evidence type="ECO:0000256" key="2">
    <source>
        <dbReference type="ARBA" id="ARBA00022771"/>
    </source>
</evidence>
<dbReference type="InterPro" id="IPR044237">
    <property type="entry name" value="ATXR2-like"/>
</dbReference>
<evidence type="ECO:0000313" key="6">
    <source>
        <dbReference type="Proteomes" id="UP000594263"/>
    </source>
</evidence>
<dbReference type="GO" id="GO:0046975">
    <property type="term" value="F:histone H3K36 methyltransferase activity"/>
    <property type="evidence" value="ECO:0007669"/>
    <property type="project" value="EnsemblPlants"/>
</dbReference>
<dbReference type="SUPFAM" id="SSF82199">
    <property type="entry name" value="SET domain"/>
    <property type="match status" value="1"/>
</dbReference>
<dbReference type="GO" id="GO:0005634">
    <property type="term" value="C:nucleus"/>
    <property type="evidence" value="ECO:0007669"/>
    <property type="project" value="EnsemblPlants"/>
</dbReference>
<keyword evidence="6" id="KW-1185">Reference proteome</keyword>
<dbReference type="Pfam" id="PF00856">
    <property type="entry name" value="SET"/>
    <property type="match status" value="1"/>
</dbReference>
<protein>
    <recommendedName>
        <fullName evidence="4">SET domain-containing protein</fullName>
    </recommendedName>
</protein>
<keyword evidence="2" id="KW-0863">Zinc-finger</keyword>
<reference evidence="5" key="1">
    <citation type="submission" date="2021-01" db="UniProtKB">
        <authorList>
            <consortium name="EnsemblPlants"/>
        </authorList>
    </citation>
    <scope>IDENTIFICATION</scope>
</reference>